<keyword evidence="2" id="KW-0408">Iron</keyword>
<sequence>MAGIYIHIPFCKQACSYCDFHFSTSFEKYRTRMVKAICKEIEVRKSYLKAEEIFSIYFGGGTPSVLNAEEIRQLVDSILSNFKVNPKSEITLEANPDDINAERLEDWKKAGVNRLSIGVQSFRKQDLDWMNRAHTVEEAKSALRLAANYGFELSIDVIYGLPNFTLEDFKNNLDQVLHFSPAHLSAYCLTVEENTALHKAVEQGKIVPANNEAQSEQFDFLVAYLQAKGYEQYEISNFAREEKYAVHNSNYWKGEKYLGVGPSAHSFDGYTRSWNIANNAKYMKAIENQEDFYEVEELSIYDQFNEALLVGLRTKWGVAKHRLPKELLNTEEFRQGIEEFKAEGYLLETEEVFLLTQKGRLKADGIASDLFILAD</sequence>
<dbReference type="SFLD" id="SFLDG01065">
    <property type="entry name" value="anaerobic_coproporphyrinogen-I"/>
    <property type="match status" value="1"/>
</dbReference>
<keyword evidence="2" id="KW-0411">Iron-sulfur</keyword>
<dbReference type="InterPro" id="IPR006638">
    <property type="entry name" value="Elp3/MiaA/NifB-like_rSAM"/>
</dbReference>
<feature type="domain" description="Radical SAM core" evidence="3">
    <location>
        <begin position="1"/>
        <end position="231"/>
    </location>
</feature>
<proteinExistence type="inferred from homology"/>
<keyword evidence="2" id="KW-0963">Cytoplasm</keyword>
<dbReference type="RefSeq" id="WP_090251235.1">
    <property type="nucleotide sequence ID" value="NZ_FPAS01000005.1"/>
</dbReference>
<dbReference type="STRING" id="477690.SAMN05216474_2628"/>
<protein>
    <recommendedName>
        <fullName evidence="2">Heme chaperone HemW</fullName>
    </recommendedName>
</protein>
<evidence type="ECO:0000256" key="2">
    <source>
        <dbReference type="RuleBase" id="RU364116"/>
    </source>
</evidence>
<dbReference type="SMART" id="SM00729">
    <property type="entry name" value="Elp3"/>
    <property type="match status" value="1"/>
</dbReference>
<keyword evidence="5" id="KW-1185">Reference proteome</keyword>
<dbReference type="InterPro" id="IPR034505">
    <property type="entry name" value="Coproporphyrinogen-III_oxidase"/>
</dbReference>
<dbReference type="SFLD" id="SFLDG01082">
    <property type="entry name" value="B12-binding_domain_containing"/>
    <property type="match status" value="1"/>
</dbReference>
<evidence type="ECO:0000259" key="3">
    <source>
        <dbReference type="PROSITE" id="PS51918"/>
    </source>
</evidence>
<organism evidence="4 5">
    <name type="scientific">Lishizhenia tianjinensis</name>
    <dbReference type="NCBI Taxonomy" id="477690"/>
    <lineage>
        <taxon>Bacteria</taxon>
        <taxon>Pseudomonadati</taxon>
        <taxon>Bacteroidota</taxon>
        <taxon>Flavobacteriia</taxon>
        <taxon>Flavobacteriales</taxon>
        <taxon>Crocinitomicaceae</taxon>
        <taxon>Lishizhenia</taxon>
    </lineage>
</organism>
<dbReference type="GO" id="GO:0005737">
    <property type="term" value="C:cytoplasm"/>
    <property type="evidence" value="ECO:0007669"/>
    <property type="project" value="UniProtKB-SubCell"/>
</dbReference>
<dbReference type="Pfam" id="PF04055">
    <property type="entry name" value="Radical_SAM"/>
    <property type="match status" value="1"/>
</dbReference>
<keyword evidence="2" id="KW-0949">S-adenosyl-L-methionine</keyword>
<dbReference type="CDD" id="cd01335">
    <property type="entry name" value="Radical_SAM"/>
    <property type="match status" value="1"/>
</dbReference>
<evidence type="ECO:0000313" key="4">
    <source>
        <dbReference type="EMBL" id="SFT84243.1"/>
    </source>
</evidence>
<comment type="similarity">
    <text evidence="1">Belongs to the anaerobic coproporphyrinogen-III oxidase family. HemW subfamily.</text>
</comment>
<evidence type="ECO:0000313" key="5">
    <source>
        <dbReference type="Proteomes" id="UP000236454"/>
    </source>
</evidence>
<dbReference type="PANTHER" id="PTHR13932">
    <property type="entry name" value="COPROPORPHYRINIGEN III OXIDASE"/>
    <property type="match status" value="1"/>
</dbReference>
<accession>A0A1I7BAN2</accession>
<dbReference type="InterPro" id="IPR004559">
    <property type="entry name" value="HemW-like"/>
</dbReference>
<dbReference type="SFLD" id="SFLDS00029">
    <property type="entry name" value="Radical_SAM"/>
    <property type="match status" value="1"/>
</dbReference>
<dbReference type="Gene3D" id="3.80.30.20">
    <property type="entry name" value="tm_1862 like domain"/>
    <property type="match status" value="1"/>
</dbReference>
<keyword evidence="2" id="KW-0349">Heme</keyword>
<dbReference type="PANTHER" id="PTHR13932:SF5">
    <property type="entry name" value="RADICAL S-ADENOSYL METHIONINE DOMAIN-CONTAINING PROTEIN 1, MITOCHONDRIAL"/>
    <property type="match status" value="1"/>
</dbReference>
<dbReference type="SUPFAM" id="SSF102114">
    <property type="entry name" value="Radical SAM enzymes"/>
    <property type="match status" value="1"/>
</dbReference>
<dbReference type="NCBIfam" id="TIGR00539">
    <property type="entry name" value="hemN_rel"/>
    <property type="match status" value="1"/>
</dbReference>
<dbReference type="OrthoDB" id="9808022at2"/>
<dbReference type="PROSITE" id="PS51918">
    <property type="entry name" value="RADICAL_SAM"/>
    <property type="match status" value="1"/>
</dbReference>
<dbReference type="GO" id="GO:0051539">
    <property type="term" value="F:4 iron, 4 sulfur cluster binding"/>
    <property type="evidence" value="ECO:0007669"/>
    <property type="project" value="UniProtKB-UniRule"/>
</dbReference>
<dbReference type="InterPro" id="IPR023404">
    <property type="entry name" value="rSAM_horseshoe"/>
</dbReference>
<dbReference type="GO" id="GO:0004109">
    <property type="term" value="F:coproporphyrinogen oxidase activity"/>
    <property type="evidence" value="ECO:0007669"/>
    <property type="project" value="InterPro"/>
</dbReference>
<dbReference type="SFLD" id="SFLDF00288">
    <property type="entry name" value="HemN-like__clustered_with_nucl"/>
    <property type="match status" value="1"/>
</dbReference>
<dbReference type="InterPro" id="IPR058240">
    <property type="entry name" value="rSAM_sf"/>
</dbReference>
<comment type="subcellular location">
    <subcellularLocation>
        <location evidence="2">Cytoplasm</location>
    </subcellularLocation>
</comment>
<dbReference type="GO" id="GO:0046872">
    <property type="term" value="F:metal ion binding"/>
    <property type="evidence" value="ECO:0007669"/>
    <property type="project" value="UniProtKB-UniRule"/>
</dbReference>
<dbReference type="GO" id="GO:0006779">
    <property type="term" value="P:porphyrin-containing compound biosynthetic process"/>
    <property type="evidence" value="ECO:0007669"/>
    <property type="project" value="InterPro"/>
</dbReference>
<keyword evidence="2" id="KW-0004">4Fe-4S</keyword>
<name>A0A1I7BAN2_9FLAO</name>
<dbReference type="SFLD" id="SFLDF00562">
    <property type="entry name" value="HemN-like__clustered_with_heat"/>
    <property type="match status" value="1"/>
</dbReference>
<keyword evidence="2" id="KW-0479">Metal-binding</keyword>
<reference evidence="4 5" key="1">
    <citation type="submission" date="2016-10" db="EMBL/GenBank/DDBJ databases">
        <authorList>
            <person name="de Groot N.N."/>
        </authorList>
    </citation>
    <scope>NUCLEOTIDE SEQUENCE [LARGE SCALE GENOMIC DNA]</scope>
    <source>
        <strain evidence="4 5">CGMCC 1.7005</strain>
    </source>
</reference>
<evidence type="ECO:0000256" key="1">
    <source>
        <dbReference type="ARBA" id="ARBA00006100"/>
    </source>
</evidence>
<keyword evidence="2" id="KW-0143">Chaperone</keyword>
<dbReference type="AlphaFoldDB" id="A0A1I7BAN2"/>
<dbReference type="InterPro" id="IPR007197">
    <property type="entry name" value="rSAM"/>
</dbReference>
<dbReference type="EMBL" id="FPAS01000005">
    <property type="protein sequence ID" value="SFT84243.1"/>
    <property type="molecule type" value="Genomic_DNA"/>
</dbReference>
<gene>
    <name evidence="4" type="ORF">SAMN05216474_2628</name>
</gene>
<comment type="function">
    <text evidence="2">Probably acts as a heme chaperone, transferring heme to an unknown acceptor. Binds one molecule of heme per monomer, possibly covalently. Binds 1 [4Fe-4S] cluster. The cluster is coordinated with 3 cysteines and an exchangeable S-adenosyl-L-methionine.</text>
</comment>
<dbReference type="Proteomes" id="UP000236454">
    <property type="component" value="Unassembled WGS sequence"/>
</dbReference>